<sequence>MTPRPTALPPRPSRPVAARPAPWHFPAVHRAELANGLTLHTCDRPGQEVLSIEIVVGVPLALEARELEGITGITARALAEGTPALSSLDFIQELEHCGATLGAGAEHAGLRVTLDVPGSLAERALGLVVAALREPLLPHRAIGRLVRSQAAAHRRHLADPERRASLEVHRALFDARDRRSRPALGDAETVLRVDRDAVAAFHARYVRPGATTVVAAGDLARFGVDTMLHRVLGGWEGDPHTPEAPPAPPIPHTPGVVLVDRPGAVQTRLVLGSVALGSADPSWDAMLLGNHCLGGSVNARLDRVLRERKGYTYGFHSRLVGVVDHSLAVVTGAVETSVTGAALTDIEEILRAVAREDLTAGEHGAALAQIVDAAPLRYLVPADVAEEIALLVLDGRDPAVLADVFSHAAAVTVAEASAALRSAFPPRPVATVAVGDAARIEHELRERSDAPVTVLR</sequence>
<dbReference type="Proteomes" id="UP000470446">
    <property type="component" value="Unassembled WGS sequence"/>
</dbReference>
<organism evidence="2 3">
    <name type="scientific">Streptomyces coelicoflavus</name>
    <dbReference type="NCBI Taxonomy" id="285562"/>
    <lineage>
        <taxon>Bacteria</taxon>
        <taxon>Bacillati</taxon>
        <taxon>Actinomycetota</taxon>
        <taxon>Actinomycetes</taxon>
        <taxon>Kitasatosporales</taxon>
        <taxon>Streptomycetaceae</taxon>
        <taxon>Streptomyces</taxon>
    </lineage>
</organism>
<name>A0A7K3PS74_9ACTN</name>
<dbReference type="GO" id="GO:0046872">
    <property type="term" value="F:metal ion binding"/>
    <property type="evidence" value="ECO:0007669"/>
    <property type="project" value="InterPro"/>
</dbReference>
<dbReference type="PANTHER" id="PTHR11851">
    <property type="entry name" value="METALLOPROTEASE"/>
    <property type="match status" value="1"/>
</dbReference>
<dbReference type="Gene3D" id="3.30.830.10">
    <property type="entry name" value="Metalloenzyme, LuxS/M16 peptidase-like"/>
    <property type="match status" value="2"/>
</dbReference>
<gene>
    <name evidence="2" type="ORF">G3I32_24990</name>
</gene>
<feature type="domain" description="Peptidase M16 C-terminal" evidence="1">
    <location>
        <begin position="193"/>
        <end position="369"/>
    </location>
</feature>
<dbReference type="InterPro" id="IPR050361">
    <property type="entry name" value="MPP/UQCRC_Complex"/>
</dbReference>
<dbReference type="Pfam" id="PF05193">
    <property type="entry name" value="Peptidase_M16_C"/>
    <property type="match status" value="1"/>
</dbReference>
<evidence type="ECO:0000313" key="2">
    <source>
        <dbReference type="EMBL" id="NEB12059.1"/>
    </source>
</evidence>
<accession>A0A7K3PS74</accession>
<evidence type="ECO:0000259" key="1">
    <source>
        <dbReference type="Pfam" id="PF05193"/>
    </source>
</evidence>
<dbReference type="EMBL" id="JAAGMA010000670">
    <property type="protein sequence ID" value="NEB12059.1"/>
    <property type="molecule type" value="Genomic_DNA"/>
</dbReference>
<dbReference type="RefSeq" id="WP_164247056.1">
    <property type="nucleotide sequence ID" value="NZ_JAAGMA010000670.1"/>
</dbReference>
<dbReference type="InterPro" id="IPR011249">
    <property type="entry name" value="Metalloenz_LuxS/M16"/>
</dbReference>
<comment type="caution">
    <text evidence="2">The sequence shown here is derived from an EMBL/GenBank/DDBJ whole genome shotgun (WGS) entry which is preliminary data.</text>
</comment>
<dbReference type="PANTHER" id="PTHR11851:SF224">
    <property type="entry name" value="PROCESSING PROTEASE"/>
    <property type="match status" value="1"/>
</dbReference>
<dbReference type="SUPFAM" id="SSF63411">
    <property type="entry name" value="LuxS/MPP-like metallohydrolase"/>
    <property type="match status" value="2"/>
</dbReference>
<evidence type="ECO:0000313" key="3">
    <source>
        <dbReference type="Proteomes" id="UP000470446"/>
    </source>
</evidence>
<dbReference type="InterPro" id="IPR007863">
    <property type="entry name" value="Peptidase_M16_C"/>
</dbReference>
<protein>
    <submittedName>
        <fullName evidence="2">Insulinase family protein</fullName>
    </submittedName>
</protein>
<dbReference type="AlphaFoldDB" id="A0A7K3PS74"/>
<proteinExistence type="predicted"/>
<reference evidence="2 3" key="1">
    <citation type="submission" date="2020-01" db="EMBL/GenBank/DDBJ databases">
        <title>Insect and environment-associated Actinomycetes.</title>
        <authorList>
            <person name="Currrie C."/>
            <person name="Chevrette M."/>
            <person name="Carlson C."/>
            <person name="Stubbendieck R."/>
            <person name="Wendt-Pienkowski E."/>
        </authorList>
    </citation>
    <scope>NUCLEOTIDE SEQUENCE [LARGE SCALE GENOMIC DNA]</scope>
    <source>
        <strain evidence="2 3">SID14163</strain>
    </source>
</reference>